<dbReference type="Proteomes" id="UP000516514">
    <property type="component" value="Chromosome"/>
</dbReference>
<protein>
    <submittedName>
        <fullName evidence="3">Uncharacterized protein</fullName>
    </submittedName>
</protein>
<evidence type="ECO:0000313" key="3">
    <source>
        <dbReference type="EMBL" id="QOD38589.1"/>
    </source>
</evidence>
<evidence type="ECO:0000313" key="4">
    <source>
        <dbReference type="Proteomes" id="UP000516514"/>
    </source>
</evidence>
<feature type="transmembrane region" description="Helical" evidence="2">
    <location>
        <begin position="132"/>
        <end position="152"/>
    </location>
</feature>
<evidence type="ECO:0000256" key="1">
    <source>
        <dbReference type="SAM" id="MobiDB-lite"/>
    </source>
</evidence>
<keyword evidence="2" id="KW-1133">Transmembrane helix</keyword>
<gene>
    <name evidence="3" type="ORF">ID128_01765</name>
</gene>
<reference evidence="3 4" key="1">
    <citation type="submission" date="2020-09" db="EMBL/GenBank/DDBJ databases">
        <title>An Earliest Endosymbiont, Wolbachia massiliensis sp. nov., Strain PL13 From the Bed Bug (Cimex hemipterius), Type strain of a New supergroup T.</title>
        <authorList>
            <person name="Laidoudi Y."/>
            <person name="Levasseur A."/>
            <person name="Medkour H."/>
            <person name="Maaloum M."/>
            <person name="BenKhedher M."/>
            <person name="Sambou M."/>
            <person name="Bassene H."/>
            <person name="Davoust B."/>
            <person name="Fenollar F."/>
            <person name="Raoult D."/>
            <person name="Mediannikov O."/>
        </authorList>
    </citation>
    <scope>NUCLEOTIDE SEQUENCE [LARGE SCALE GENOMIC DNA]</scope>
    <source>
        <strain evidence="3 4">PL13</strain>
    </source>
</reference>
<dbReference type="EMBL" id="CP061738">
    <property type="protein sequence ID" value="QOD38589.1"/>
    <property type="molecule type" value="Genomic_DNA"/>
</dbReference>
<accession>A0A7M3U2F4</accession>
<sequence length="208" mass="22949">MNTPKKIRKAIIKKFKNWKDSKEVAMEEPRAMLEDAEEVDVEQNNIAGKVAETDTKLCENINMNGKDINILRPISENSKEVENTSIRTTVESTSVDKKTNPDSPSSDEIKPHFDNNAAEGRLSTKTVYQRQIILASIACVVLLTSGVASYVLKIPTIVLKIPTIALVGGIIVLAIISFALYDLLKPSTKIEKVESVERLDVQSALNPT</sequence>
<evidence type="ECO:0000256" key="2">
    <source>
        <dbReference type="SAM" id="Phobius"/>
    </source>
</evidence>
<feature type="compositionally biased region" description="Polar residues" evidence="1">
    <location>
        <begin position="83"/>
        <end position="93"/>
    </location>
</feature>
<dbReference type="RefSeq" id="WP_191111355.1">
    <property type="nucleotide sequence ID" value="NZ_CP061738.1"/>
</dbReference>
<proteinExistence type="predicted"/>
<keyword evidence="2" id="KW-0472">Membrane</keyword>
<feature type="region of interest" description="Disordered" evidence="1">
    <location>
        <begin position="81"/>
        <end position="116"/>
    </location>
</feature>
<keyword evidence="4" id="KW-1185">Reference proteome</keyword>
<name>A0A7M3U2F4_9RICK</name>
<keyword evidence="2" id="KW-0812">Transmembrane</keyword>
<dbReference type="AlphaFoldDB" id="A0A7M3U2F4"/>
<dbReference type="KEGG" id="wms:ID128_01765"/>
<feature type="transmembrane region" description="Helical" evidence="2">
    <location>
        <begin position="164"/>
        <end position="184"/>
    </location>
</feature>
<organism evidence="3 4">
    <name type="scientific">Candidatus Wolbachia massiliensis</name>
    <dbReference type="NCBI Taxonomy" id="1845000"/>
    <lineage>
        <taxon>Bacteria</taxon>
        <taxon>Pseudomonadati</taxon>
        <taxon>Pseudomonadota</taxon>
        <taxon>Alphaproteobacteria</taxon>
        <taxon>Rickettsiales</taxon>
        <taxon>Anaplasmataceae</taxon>
        <taxon>Wolbachieae</taxon>
        <taxon>Wolbachia</taxon>
    </lineage>
</organism>